<evidence type="ECO:0000259" key="3">
    <source>
        <dbReference type="PROSITE" id="PS50006"/>
    </source>
</evidence>
<feature type="compositionally biased region" description="Basic and acidic residues" evidence="2">
    <location>
        <begin position="13"/>
        <end position="22"/>
    </location>
</feature>
<feature type="compositionally biased region" description="Basic and acidic residues" evidence="2">
    <location>
        <begin position="274"/>
        <end position="288"/>
    </location>
</feature>
<evidence type="ECO:0000256" key="2">
    <source>
        <dbReference type="SAM" id="MobiDB-lite"/>
    </source>
</evidence>
<keyword evidence="5" id="KW-1185">Reference proteome</keyword>
<reference evidence="5" key="1">
    <citation type="journal article" date="2019" name="Int. J. Syst. Evol. Microbiol.">
        <title>The Global Catalogue of Microorganisms (GCM) 10K type strain sequencing project: providing services to taxonomists for standard genome sequencing and annotation.</title>
        <authorList>
            <consortium name="The Broad Institute Genomics Platform"/>
            <consortium name="The Broad Institute Genome Sequencing Center for Infectious Disease"/>
            <person name="Wu L."/>
            <person name="Ma J."/>
        </authorList>
    </citation>
    <scope>NUCLEOTIDE SEQUENCE [LARGE SCALE GENOMIC DNA]</scope>
    <source>
        <strain evidence="5">TBRC 1276</strain>
    </source>
</reference>
<name>A0ABV8GPF6_9ACTN</name>
<protein>
    <recommendedName>
        <fullName evidence="3">FHA domain-containing protein</fullName>
    </recommendedName>
</protein>
<dbReference type="RefSeq" id="WP_379533919.1">
    <property type="nucleotide sequence ID" value="NZ_JBHSBI010000032.1"/>
</dbReference>
<comment type="caution">
    <text evidence="4">The sequence shown here is derived from an EMBL/GenBank/DDBJ whole genome shotgun (WGS) entry which is preliminary data.</text>
</comment>
<proteinExistence type="predicted"/>
<dbReference type="InterPro" id="IPR008984">
    <property type="entry name" value="SMAD_FHA_dom_sf"/>
</dbReference>
<evidence type="ECO:0000313" key="4">
    <source>
        <dbReference type="EMBL" id="MFC4014069.1"/>
    </source>
</evidence>
<feature type="region of interest" description="Disordered" evidence="2">
    <location>
        <begin position="272"/>
        <end position="318"/>
    </location>
</feature>
<dbReference type="Gene3D" id="2.60.200.20">
    <property type="match status" value="1"/>
</dbReference>
<dbReference type="InterPro" id="IPR000253">
    <property type="entry name" value="FHA_dom"/>
</dbReference>
<keyword evidence="1" id="KW-0597">Phosphoprotein</keyword>
<sequence length="318" mass="35326">MAEILSSADDEGRELPRGHESLKFGMSPADTLRPAPGAIAALTVRGGFTIGPGEGRQILFGRNKDEVHVCISEEDRHISRRHGVLTHRNGRWWVGNTGRVPIRMPHSLWLFPNEEEVPLAPGYTPLFIRGSGGREHLMEVYVVGPDGDQRVPAYAETTDQPPSWRLDPRERLVLVALGQRYLRYEARPYPLGRQQVAELLAEVDPEGDWNHRKVERVIAGVRKRLSKEGVCGLTREEVPEPVGNWLNHNLLTALVMNSATLVPSDLALLEEPPENDHLETTWTRDTRGRAPRPRGGQPDGRTSAESGPASREPSSGTL</sequence>
<organism evidence="4 5">
    <name type="scientific">Nonomuraea purpurea</name>
    <dbReference type="NCBI Taxonomy" id="1849276"/>
    <lineage>
        <taxon>Bacteria</taxon>
        <taxon>Bacillati</taxon>
        <taxon>Actinomycetota</taxon>
        <taxon>Actinomycetes</taxon>
        <taxon>Streptosporangiales</taxon>
        <taxon>Streptosporangiaceae</taxon>
        <taxon>Nonomuraea</taxon>
    </lineage>
</organism>
<dbReference type="Proteomes" id="UP001595851">
    <property type="component" value="Unassembled WGS sequence"/>
</dbReference>
<gene>
    <name evidence="4" type="ORF">ACFOY2_43060</name>
</gene>
<dbReference type="PROSITE" id="PS50006">
    <property type="entry name" value="FHA_DOMAIN"/>
    <property type="match status" value="1"/>
</dbReference>
<evidence type="ECO:0000256" key="1">
    <source>
        <dbReference type="ARBA" id="ARBA00022553"/>
    </source>
</evidence>
<dbReference type="EMBL" id="JBHSBI010000032">
    <property type="protein sequence ID" value="MFC4014069.1"/>
    <property type="molecule type" value="Genomic_DNA"/>
</dbReference>
<evidence type="ECO:0000313" key="5">
    <source>
        <dbReference type="Proteomes" id="UP001595851"/>
    </source>
</evidence>
<feature type="region of interest" description="Disordered" evidence="2">
    <location>
        <begin position="1"/>
        <end position="29"/>
    </location>
</feature>
<feature type="domain" description="FHA" evidence="3">
    <location>
        <begin position="58"/>
        <end position="99"/>
    </location>
</feature>
<dbReference type="SUPFAM" id="SSF49879">
    <property type="entry name" value="SMAD/FHA domain"/>
    <property type="match status" value="1"/>
</dbReference>
<accession>A0ABV8GPF6</accession>